<dbReference type="EMBL" id="JACHIG010000002">
    <property type="protein sequence ID" value="MBB5031885.1"/>
    <property type="molecule type" value="Genomic_DNA"/>
</dbReference>
<dbReference type="InterPro" id="IPR009057">
    <property type="entry name" value="Homeodomain-like_sf"/>
</dbReference>
<sequence length="138" mass="15702">MATLSIKKREQIVSAYDKGKSTRDEIAERFKVSLGMVKKLLQQRRDTGSIEPRHHLAGRKKLIQDKHRDKMRRLLERKPGLTLAALRDALGLECTLPAIHYVLADMGLTRKKRQAAATPRKAGKPAKRVVSKSRRKAR</sequence>
<evidence type="ECO:0000259" key="3">
    <source>
        <dbReference type="Pfam" id="PF00292"/>
    </source>
</evidence>
<name>A0A7W7Y9B6_9BACT</name>
<feature type="region of interest" description="Disordered" evidence="2">
    <location>
        <begin position="111"/>
        <end position="138"/>
    </location>
</feature>
<feature type="domain" description="Paired" evidence="3">
    <location>
        <begin position="8"/>
        <end position="90"/>
    </location>
</feature>
<proteinExistence type="predicted"/>
<dbReference type="Pfam" id="PF00292">
    <property type="entry name" value="PAX"/>
    <property type="match status" value="1"/>
</dbReference>
<dbReference type="Gene3D" id="1.10.10.10">
    <property type="entry name" value="Winged helix-like DNA-binding domain superfamily/Winged helix DNA-binding domain"/>
    <property type="match status" value="1"/>
</dbReference>
<dbReference type="Proteomes" id="UP000590740">
    <property type="component" value="Unassembled WGS sequence"/>
</dbReference>
<reference evidence="4 5" key="1">
    <citation type="submission" date="2020-08" db="EMBL/GenBank/DDBJ databases">
        <title>Genomic Encyclopedia of Type Strains, Phase IV (KMG-IV): sequencing the most valuable type-strain genomes for metagenomic binning, comparative biology and taxonomic classification.</title>
        <authorList>
            <person name="Goeker M."/>
        </authorList>
    </citation>
    <scope>NUCLEOTIDE SEQUENCE [LARGE SCALE GENOMIC DNA]</scope>
    <source>
        <strain evidence="4 5">DSM 12252</strain>
    </source>
</reference>
<comment type="caution">
    <text evidence="4">The sequence shown here is derived from an EMBL/GenBank/DDBJ whole genome shotgun (WGS) entry which is preliminary data.</text>
</comment>
<evidence type="ECO:0000313" key="5">
    <source>
        <dbReference type="Proteomes" id="UP000590740"/>
    </source>
</evidence>
<dbReference type="SUPFAM" id="SSF46689">
    <property type="entry name" value="Homeodomain-like"/>
    <property type="match status" value="1"/>
</dbReference>
<accession>A0A7W7Y9B6</accession>
<dbReference type="AlphaFoldDB" id="A0A7W7Y9B6"/>
<dbReference type="GO" id="GO:0003677">
    <property type="term" value="F:DNA binding"/>
    <property type="evidence" value="ECO:0007669"/>
    <property type="project" value="InterPro"/>
</dbReference>
<evidence type="ECO:0000256" key="2">
    <source>
        <dbReference type="SAM" id="MobiDB-lite"/>
    </source>
</evidence>
<dbReference type="InterPro" id="IPR036388">
    <property type="entry name" value="WH-like_DNA-bd_sf"/>
</dbReference>
<feature type="compositionally biased region" description="Basic residues" evidence="2">
    <location>
        <begin position="121"/>
        <end position="138"/>
    </location>
</feature>
<keyword evidence="1" id="KW-0563">Paired box</keyword>
<keyword evidence="5" id="KW-1185">Reference proteome</keyword>
<protein>
    <submittedName>
        <fullName evidence="4">Transposase</fullName>
    </submittedName>
</protein>
<dbReference type="GO" id="GO:0006355">
    <property type="term" value="P:regulation of DNA-templated transcription"/>
    <property type="evidence" value="ECO:0007669"/>
    <property type="project" value="InterPro"/>
</dbReference>
<gene>
    <name evidence="4" type="ORF">HNQ65_001453</name>
</gene>
<evidence type="ECO:0000313" key="4">
    <source>
        <dbReference type="EMBL" id="MBB5031885.1"/>
    </source>
</evidence>
<organism evidence="4 5">
    <name type="scientific">Prosthecobacter vanneervenii</name>
    <dbReference type="NCBI Taxonomy" id="48466"/>
    <lineage>
        <taxon>Bacteria</taxon>
        <taxon>Pseudomonadati</taxon>
        <taxon>Verrucomicrobiota</taxon>
        <taxon>Verrucomicrobiia</taxon>
        <taxon>Verrucomicrobiales</taxon>
        <taxon>Verrucomicrobiaceae</taxon>
        <taxon>Prosthecobacter</taxon>
    </lineage>
</organism>
<dbReference type="RefSeq" id="WP_184338814.1">
    <property type="nucleotide sequence ID" value="NZ_JACHIG010000002.1"/>
</dbReference>
<dbReference type="InterPro" id="IPR001523">
    <property type="entry name" value="Paired_dom"/>
</dbReference>
<evidence type="ECO:0000256" key="1">
    <source>
        <dbReference type="ARBA" id="ARBA00022724"/>
    </source>
</evidence>